<feature type="region of interest" description="Disordered" evidence="1">
    <location>
        <begin position="1"/>
        <end position="41"/>
    </location>
</feature>
<dbReference type="AlphaFoldDB" id="A0A3Q7I192"/>
<sequence length="124" mass="14410">MVIKRILSNLQEPNNEGNSNSEDVERQIERRSTRDKRQASYFKDYEKEKTTPMEPHLKLLKAEGNSLKDVKEFQQLVGSLIYLTITRSEISFSVEIVSQFMQCPRSSLLDVARQILRYVKGSLD</sequence>
<evidence type="ECO:0000313" key="2">
    <source>
        <dbReference type="EnsemblPlants" id="Solyc09g015063.1.1"/>
    </source>
</evidence>
<dbReference type="OMA" id="TTPMEPH"/>
<dbReference type="EnsemblPlants" id="Solyc09g015063.1.1">
    <property type="protein sequence ID" value="Solyc09g015063.1.1"/>
    <property type="gene ID" value="Solyc09g015063.1"/>
</dbReference>
<reference evidence="2" key="1">
    <citation type="journal article" date="2012" name="Nature">
        <title>The tomato genome sequence provides insights into fleshy fruit evolution.</title>
        <authorList>
            <consortium name="Tomato Genome Consortium"/>
        </authorList>
    </citation>
    <scope>NUCLEOTIDE SEQUENCE [LARGE SCALE GENOMIC DNA]</scope>
    <source>
        <strain evidence="2">cv. Heinz 1706</strain>
    </source>
</reference>
<dbReference type="InParanoid" id="A0A3Q7I192"/>
<dbReference type="PANTHER" id="PTHR11439:SF481">
    <property type="entry name" value="REVERSE TRANSCRIPTASE TY1_COPIA-TYPE DOMAIN-CONTAINING PROTEIN"/>
    <property type="match status" value="1"/>
</dbReference>
<accession>A0A3Q7I192</accession>
<feature type="compositionally biased region" description="Basic and acidic residues" evidence="1">
    <location>
        <begin position="23"/>
        <end position="41"/>
    </location>
</feature>
<feature type="compositionally biased region" description="Polar residues" evidence="1">
    <location>
        <begin position="8"/>
        <end position="21"/>
    </location>
</feature>
<organism evidence="2">
    <name type="scientific">Solanum lycopersicum</name>
    <name type="common">Tomato</name>
    <name type="synonym">Lycopersicon esculentum</name>
    <dbReference type="NCBI Taxonomy" id="4081"/>
    <lineage>
        <taxon>Eukaryota</taxon>
        <taxon>Viridiplantae</taxon>
        <taxon>Streptophyta</taxon>
        <taxon>Embryophyta</taxon>
        <taxon>Tracheophyta</taxon>
        <taxon>Spermatophyta</taxon>
        <taxon>Magnoliopsida</taxon>
        <taxon>eudicotyledons</taxon>
        <taxon>Gunneridae</taxon>
        <taxon>Pentapetalae</taxon>
        <taxon>asterids</taxon>
        <taxon>lamiids</taxon>
        <taxon>Solanales</taxon>
        <taxon>Solanaceae</taxon>
        <taxon>Solanoideae</taxon>
        <taxon>Solaneae</taxon>
        <taxon>Solanum</taxon>
        <taxon>Solanum subgen. Lycopersicon</taxon>
    </lineage>
</organism>
<dbReference type="Gramene" id="Solyc09g015063.1.1">
    <property type="protein sequence ID" value="Solyc09g015063.1.1"/>
    <property type="gene ID" value="Solyc09g015063.1"/>
</dbReference>
<proteinExistence type="predicted"/>
<name>A0A3Q7I192_SOLLC</name>
<evidence type="ECO:0008006" key="4">
    <source>
        <dbReference type="Google" id="ProtNLM"/>
    </source>
</evidence>
<protein>
    <recommendedName>
        <fullName evidence="4">Reverse transcriptase Ty1/copia-type domain-containing protein</fullName>
    </recommendedName>
</protein>
<dbReference type="PANTHER" id="PTHR11439">
    <property type="entry name" value="GAG-POL-RELATED RETROTRANSPOSON"/>
    <property type="match status" value="1"/>
</dbReference>
<evidence type="ECO:0000313" key="3">
    <source>
        <dbReference type="Proteomes" id="UP000004994"/>
    </source>
</evidence>
<evidence type="ECO:0000256" key="1">
    <source>
        <dbReference type="SAM" id="MobiDB-lite"/>
    </source>
</evidence>
<dbReference type="Proteomes" id="UP000004994">
    <property type="component" value="Chromosome 9"/>
</dbReference>
<reference evidence="2" key="2">
    <citation type="submission" date="2019-01" db="UniProtKB">
        <authorList>
            <consortium name="EnsemblPlants"/>
        </authorList>
    </citation>
    <scope>IDENTIFICATION</scope>
    <source>
        <strain evidence="2">cv. Heinz 1706</strain>
    </source>
</reference>
<keyword evidence="3" id="KW-1185">Reference proteome</keyword>